<proteinExistence type="predicted"/>
<feature type="compositionally biased region" description="Basic and acidic residues" evidence="1">
    <location>
        <begin position="159"/>
        <end position="169"/>
    </location>
</feature>
<reference evidence="2" key="1">
    <citation type="journal article" date="2020" name="Stud. Mycol.">
        <title>101 Dothideomycetes genomes: a test case for predicting lifestyles and emergence of pathogens.</title>
        <authorList>
            <person name="Haridas S."/>
            <person name="Albert R."/>
            <person name="Binder M."/>
            <person name="Bloem J."/>
            <person name="Labutti K."/>
            <person name="Salamov A."/>
            <person name="Andreopoulos B."/>
            <person name="Baker S."/>
            <person name="Barry K."/>
            <person name="Bills G."/>
            <person name="Bluhm B."/>
            <person name="Cannon C."/>
            <person name="Castanera R."/>
            <person name="Culley D."/>
            <person name="Daum C."/>
            <person name="Ezra D."/>
            <person name="Gonzalez J."/>
            <person name="Henrissat B."/>
            <person name="Kuo A."/>
            <person name="Liang C."/>
            <person name="Lipzen A."/>
            <person name="Lutzoni F."/>
            <person name="Magnuson J."/>
            <person name="Mondo S."/>
            <person name="Nolan M."/>
            <person name="Ohm R."/>
            <person name="Pangilinan J."/>
            <person name="Park H.-J."/>
            <person name="Ramirez L."/>
            <person name="Alfaro M."/>
            <person name="Sun H."/>
            <person name="Tritt A."/>
            <person name="Yoshinaga Y."/>
            <person name="Zwiers L.-H."/>
            <person name="Turgeon B."/>
            <person name="Goodwin S."/>
            <person name="Spatafora J."/>
            <person name="Crous P."/>
            <person name="Grigoriev I."/>
        </authorList>
    </citation>
    <scope>NUCLEOTIDE SEQUENCE</scope>
    <source>
        <strain evidence="2">CBS 107.79</strain>
    </source>
</reference>
<evidence type="ECO:0000313" key="3">
    <source>
        <dbReference type="Proteomes" id="UP000800036"/>
    </source>
</evidence>
<gene>
    <name evidence="2" type="ORF">BU23DRAFT_596095</name>
</gene>
<organism evidence="2 3">
    <name type="scientific">Bimuria novae-zelandiae CBS 107.79</name>
    <dbReference type="NCBI Taxonomy" id="1447943"/>
    <lineage>
        <taxon>Eukaryota</taxon>
        <taxon>Fungi</taxon>
        <taxon>Dikarya</taxon>
        <taxon>Ascomycota</taxon>
        <taxon>Pezizomycotina</taxon>
        <taxon>Dothideomycetes</taxon>
        <taxon>Pleosporomycetidae</taxon>
        <taxon>Pleosporales</taxon>
        <taxon>Massarineae</taxon>
        <taxon>Didymosphaeriaceae</taxon>
        <taxon>Bimuria</taxon>
    </lineage>
</organism>
<dbReference type="OrthoDB" id="4732339at2759"/>
<feature type="region of interest" description="Disordered" evidence="1">
    <location>
        <begin position="119"/>
        <end position="169"/>
    </location>
</feature>
<evidence type="ECO:0000313" key="2">
    <source>
        <dbReference type="EMBL" id="KAF1977740.1"/>
    </source>
</evidence>
<protein>
    <submittedName>
        <fullName evidence="2">Uncharacterized protein</fullName>
    </submittedName>
</protein>
<feature type="compositionally biased region" description="Pro residues" evidence="1">
    <location>
        <begin position="139"/>
        <end position="148"/>
    </location>
</feature>
<evidence type="ECO:0000256" key="1">
    <source>
        <dbReference type="SAM" id="MobiDB-lite"/>
    </source>
</evidence>
<dbReference type="EMBL" id="ML976662">
    <property type="protein sequence ID" value="KAF1977740.1"/>
    <property type="molecule type" value="Genomic_DNA"/>
</dbReference>
<feature type="compositionally biased region" description="Low complexity" evidence="1">
    <location>
        <begin position="121"/>
        <end position="138"/>
    </location>
</feature>
<dbReference type="Proteomes" id="UP000800036">
    <property type="component" value="Unassembled WGS sequence"/>
</dbReference>
<name>A0A6A5VMD7_9PLEO</name>
<accession>A0A6A5VMD7</accession>
<dbReference type="AlphaFoldDB" id="A0A6A5VMD7"/>
<keyword evidence="3" id="KW-1185">Reference proteome</keyword>
<sequence>MASEVLNKYPPYQWYIGLESLPVGFPMYDVNLNGDYIVATGEVFCRAPFEKGESDLCGRKFVSRGAVITHLKHFHRHTKVEKIETGRSSGVKLVKARAYYKRLFTKFQEMNHGPIVTQTGSSVQSHVQPPVQEVVQPQQVPPPPPPPSYTSGSSLWDQQCKEGTEKGRS</sequence>